<dbReference type="AlphaFoldDB" id="A0A2D4FM84"/>
<proteinExistence type="predicted"/>
<sequence>MISLGLLNYNPQHPSSLPLLLWFVANSESAFPGIIAWLLILKCLNELLIANGAHSSEGLKCDSISDYMFTGDSKHIGSCLTVTHIIGSNSVLVPLITSSCPKFLI</sequence>
<reference evidence="2" key="1">
    <citation type="submission" date="2017-07" db="EMBL/GenBank/DDBJ databases">
        <authorList>
            <person name="Mikheyev A."/>
            <person name="Grau M."/>
        </authorList>
    </citation>
    <scope>NUCLEOTIDE SEQUENCE</scope>
    <source>
        <tissue evidence="2">Venom_gland</tissue>
    </source>
</reference>
<dbReference type="EMBL" id="IACJ01077661">
    <property type="protein sequence ID" value="LAA48336.1"/>
    <property type="molecule type" value="Transcribed_RNA"/>
</dbReference>
<evidence type="ECO:0000313" key="2">
    <source>
        <dbReference type="EMBL" id="LAA48336.1"/>
    </source>
</evidence>
<name>A0A2D4FM84_MICCO</name>
<reference evidence="2" key="2">
    <citation type="submission" date="2017-11" db="EMBL/GenBank/DDBJ databases">
        <title>Coralsnake Venomics: Analyses of Venom Gland Transcriptomes and Proteomes of Six Brazilian Taxa.</title>
        <authorList>
            <person name="Aird S.D."/>
            <person name="Jorge da Silva N."/>
            <person name="Qiu L."/>
            <person name="Villar-Briones A."/>
            <person name="Aparecida-Saddi V."/>
            <person name="Campos-Telles M.P."/>
            <person name="Grau M."/>
            <person name="Mikheyev A.S."/>
        </authorList>
    </citation>
    <scope>NUCLEOTIDE SEQUENCE</scope>
    <source>
        <tissue evidence="2">Venom_gland</tissue>
    </source>
</reference>
<evidence type="ECO:0000256" key="1">
    <source>
        <dbReference type="SAM" id="Phobius"/>
    </source>
</evidence>
<keyword evidence="1" id="KW-0812">Transmembrane</keyword>
<keyword evidence="1" id="KW-1133">Transmembrane helix</keyword>
<accession>A0A2D4FM84</accession>
<keyword evidence="1" id="KW-0472">Membrane</keyword>
<feature type="transmembrane region" description="Helical" evidence="1">
    <location>
        <begin position="20"/>
        <end position="41"/>
    </location>
</feature>
<protein>
    <submittedName>
        <fullName evidence="2">Uncharacterized protein</fullName>
    </submittedName>
</protein>
<organism evidence="2">
    <name type="scientific">Micrurus corallinus</name>
    <name type="common">Brazilian coral snake</name>
    <dbReference type="NCBI Taxonomy" id="54390"/>
    <lineage>
        <taxon>Eukaryota</taxon>
        <taxon>Metazoa</taxon>
        <taxon>Chordata</taxon>
        <taxon>Craniata</taxon>
        <taxon>Vertebrata</taxon>
        <taxon>Euteleostomi</taxon>
        <taxon>Lepidosauria</taxon>
        <taxon>Squamata</taxon>
        <taxon>Bifurcata</taxon>
        <taxon>Unidentata</taxon>
        <taxon>Episquamata</taxon>
        <taxon>Toxicofera</taxon>
        <taxon>Serpentes</taxon>
        <taxon>Colubroidea</taxon>
        <taxon>Elapidae</taxon>
        <taxon>Elapinae</taxon>
        <taxon>Micrurus</taxon>
    </lineage>
</organism>